<reference evidence="2" key="1">
    <citation type="submission" date="2023-03" db="EMBL/GenBank/DDBJ databases">
        <title>Massive genome expansion in bonnet fungi (Mycena s.s.) driven by repeated elements and novel gene families across ecological guilds.</title>
        <authorList>
            <consortium name="Lawrence Berkeley National Laboratory"/>
            <person name="Harder C.B."/>
            <person name="Miyauchi S."/>
            <person name="Viragh M."/>
            <person name="Kuo A."/>
            <person name="Thoen E."/>
            <person name="Andreopoulos B."/>
            <person name="Lu D."/>
            <person name="Skrede I."/>
            <person name="Drula E."/>
            <person name="Henrissat B."/>
            <person name="Morin E."/>
            <person name="Kohler A."/>
            <person name="Barry K."/>
            <person name="LaButti K."/>
            <person name="Morin E."/>
            <person name="Salamov A."/>
            <person name="Lipzen A."/>
            <person name="Mereny Z."/>
            <person name="Hegedus B."/>
            <person name="Baldrian P."/>
            <person name="Stursova M."/>
            <person name="Weitz H."/>
            <person name="Taylor A."/>
            <person name="Grigoriev I.V."/>
            <person name="Nagy L.G."/>
            <person name="Martin F."/>
            <person name="Kauserud H."/>
        </authorList>
    </citation>
    <scope>NUCLEOTIDE SEQUENCE</scope>
    <source>
        <strain evidence="2">CBHHK067</strain>
    </source>
</reference>
<keyword evidence="3" id="KW-1185">Reference proteome</keyword>
<sequence length="138" mass="15475">MPKPARHLPSAITIRIQRKVSGQSGIAEASGLQSSRNSRDYLEQTSLAKSWPRPIVYIGSCVPVSALQVQPHPSLIQSERMPIAELEARIDKISADIVRQKEVLQNLQRRESVAQRDLDAIRDPVARLPLEISFEIFI</sequence>
<dbReference type="EMBL" id="JARKIE010000337">
    <property type="protein sequence ID" value="KAJ7653388.1"/>
    <property type="molecule type" value="Genomic_DNA"/>
</dbReference>
<name>A0AAD7CMF6_MYCRO</name>
<dbReference type="AlphaFoldDB" id="A0AAD7CMF6"/>
<dbReference type="Proteomes" id="UP001221757">
    <property type="component" value="Unassembled WGS sequence"/>
</dbReference>
<accession>A0AAD7CMF6</accession>
<comment type="caution">
    <text evidence="2">The sequence shown here is derived from an EMBL/GenBank/DDBJ whole genome shotgun (WGS) entry which is preliminary data.</text>
</comment>
<proteinExistence type="predicted"/>
<keyword evidence="1" id="KW-0175">Coiled coil</keyword>
<organism evidence="2 3">
    <name type="scientific">Mycena rosella</name>
    <name type="common">Pink bonnet</name>
    <name type="synonym">Agaricus rosellus</name>
    <dbReference type="NCBI Taxonomy" id="1033263"/>
    <lineage>
        <taxon>Eukaryota</taxon>
        <taxon>Fungi</taxon>
        <taxon>Dikarya</taxon>
        <taxon>Basidiomycota</taxon>
        <taxon>Agaricomycotina</taxon>
        <taxon>Agaricomycetes</taxon>
        <taxon>Agaricomycetidae</taxon>
        <taxon>Agaricales</taxon>
        <taxon>Marasmiineae</taxon>
        <taxon>Mycenaceae</taxon>
        <taxon>Mycena</taxon>
    </lineage>
</organism>
<protein>
    <submittedName>
        <fullName evidence="2">Uncharacterized protein</fullName>
    </submittedName>
</protein>
<evidence type="ECO:0000256" key="1">
    <source>
        <dbReference type="SAM" id="Coils"/>
    </source>
</evidence>
<evidence type="ECO:0000313" key="3">
    <source>
        <dbReference type="Proteomes" id="UP001221757"/>
    </source>
</evidence>
<gene>
    <name evidence="2" type="ORF">B0H17DRAFT_1147160</name>
</gene>
<evidence type="ECO:0000313" key="2">
    <source>
        <dbReference type="EMBL" id="KAJ7653388.1"/>
    </source>
</evidence>
<feature type="coiled-coil region" evidence="1">
    <location>
        <begin position="83"/>
        <end position="110"/>
    </location>
</feature>